<dbReference type="PROSITE" id="PS50835">
    <property type="entry name" value="IG_LIKE"/>
    <property type="match status" value="1"/>
</dbReference>
<feature type="domain" description="Ig-like" evidence="4">
    <location>
        <begin position="112"/>
        <end position="215"/>
    </location>
</feature>
<dbReference type="Proteomes" id="UP001178508">
    <property type="component" value="Chromosome 17"/>
</dbReference>
<feature type="signal peptide" evidence="3">
    <location>
        <begin position="1"/>
        <end position="21"/>
    </location>
</feature>
<feature type="compositionally biased region" description="Low complexity" evidence="1">
    <location>
        <begin position="328"/>
        <end position="346"/>
    </location>
</feature>
<dbReference type="SMART" id="SM00409">
    <property type="entry name" value="IG"/>
    <property type="match status" value="2"/>
</dbReference>
<reference evidence="5" key="1">
    <citation type="submission" date="2023-08" db="EMBL/GenBank/DDBJ databases">
        <authorList>
            <person name="Alioto T."/>
            <person name="Alioto T."/>
            <person name="Gomez Garrido J."/>
        </authorList>
    </citation>
    <scope>NUCLEOTIDE SEQUENCE</scope>
</reference>
<dbReference type="InterPro" id="IPR007110">
    <property type="entry name" value="Ig-like_dom"/>
</dbReference>
<dbReference type="Gene3D" id="2.60.40.10">
    <property type="entry name" value="Immunoglobulins"/>
    <property type="match status" value="2"/>
</dbReference>
<feature type="chain" id="PRO_5043774089" evidence="3">
    <location>
        <begin position="22"/>
        <end position="496"/>
    </location>
</feature>
<proteinExistence type="predicted"/>
<name>A0AAV1GW78_XYRNO</name>
<keyword evidence="2" id="KW-0812">Transmembrane</keyword>
<evidence type="ECO:0000256" key="3">
    <source>
        <dbReference type="SAM" id="SignalP"/>
    </source>
</evidence>
<keyword evidence="2" id="KW-0472">Membrane</keyword>
<sequence length="496" mass="55343">MEFKWIQMSLFLTALLHFTETKDKGRTVRDGGDVTLICESLIQHRHECKFTTWAFSHFTNPTAAVELVKLGQIGDDVGSKSDRLSVTENCSLLIKKVSEEDVGRYVCLHYPPRGQQELGTHVYLSVVNTAGDKVQIVRAGDDVTLTCENLIQHQHECKFTTWTFSHLTNSAAVKLVEHGQIGEDVGSKSDRLSVTEDCSLLIKKVRGKDAGLYVCLQYPPRGQQEPDAQVFLSVVNMTELKNDDEVTLSCSVWTHKDLKAEVKWLFEDKVVDRRHHGVNTSKRLCCADVTLRPDHLMFRSRYESLQCEVSVSDKKQLFPFRLKHSDTPEPTTLTKLTTRTTTPRPTGSRATKNGTQQTPQTPPPTNNSPLYFQDWSRWLVSVAVVVLLMALSLIVVKVFRWKRAKGSNRQSDNDADPEDGVTYASISYTRKSKSPSQVLDTVDNVYDDGAITYVTVKPPTSSSAAAVGASVDPSSLYATVNKKGKKLSKKKSATSL</sequence>
<protein>
    <submittedName>
        <fullName evidence="5">Uncharacterized protein LOC127367989 isoform X7</fullName>
    </submittedName>
</protein>
<dbReference type="InterPro" id="IPR013783">
    <property type="entry name" value="Ig-like_fold"/>
</dbReference>
<dbReference type="AlphaFoldDB" id="A0AAV1GW78"/>
<dbReference type="EMBL" id="OY660880">
    <property type="protein sequence ID" value="CAJ1077892.1"/>
    <property type="molecule type" value="Genomic_DNA"/>
</dbReference>
<accession>A0AAV1GW78</accession>
<dbReference type="SUPFAM" id="SSF48726">
    <property type="entry name" value="Immunoglobulin"/>
    <property type="match status" value="2"/>
</dbReference>
<dbReference type="PANTHER" id="PTHR11422">
    <property type="entry name" value="T-CELL SURFACE GLYCOPROTEIN CD4"/>
    <property type="match status" value="1"/>
</dbReference>
<keyword evidence="2" id="KW-1133">Transmembrane helix</keyword>
<dbReference type="InterPro" id="IPR013106">
    <property type="entry name" value="Ig_V-set"/>
</dbReference>
<gene>
    <name evidence="5" type="ORF">XNOV1_A014067</name>
</gene>
<feature type="region of interest" description="Disordered" evidence="1">
    <location>
        <begin position="323"/>
        <end position="368"/>
    </location>
</feature>
<evidence type="ECO:0000313" key="6">
    <source>
        <dbReference type="Proteomes" id="UP001178508"/>
    </source>
</evidence>
<dbReference type="InterPro" id="IPR036179">
    <property type="entry name" value="Ig-like_dom_sf"/>
</dbReference>
<keyword evidence="3" id="KW-0732">Signal</keyword>
<evidence type="ECO:0000259" key="4">
    <source>
        <dbReference type="PROSITE" id="PS50835"/>
    </source>
</evidence>
<dbReference type="Pfam" id="PF07686">
    <property type="entry name" value="V-set"/>
    <property type="match status" value="2"/>
</dbReference>
<evidence type="ECO:0000256" key="1">
    <source>
        <dbReference type="SAM" id="MobiDB-lite"/>
    </source>
</evidence>
<feature type="transmembrane region" description="Helical" evidence="2">
    <location>
        <begin position="378"/>
        <end position="399"/>
    </location>
</feature>
<organism evidence="5 6">
    <name type="scientific">Xyrichtys novacula</name>
    <name type="common">Pearly razorfish</name>
    <name type="synonym">Hemipteronotus novacula</name>
    <dbReference type="NCBI Taxonomy" id="13765"/>
    <lineage>
        <taxon>Eukaryota</taxon>
        <taxon>Metazoa</taxon>
        <taxon>Chordata</taxon>
        <taxon>Craniata</taxon>
        <taxon>Vertebrata</taxon>
        <taxon>Euteleostomi</taxon>
        <taxon>Actinopterygii</taxon>
        <taxon>Neopterygii</taxon>
        <taxon>Teleostei</taxon>
        <taxon>Neoteleostei</taxon>
        <taxon>Acanthomorphata</taxon>
        <taxon>Eupercaria</taxon>
        <taxon>Labriformes</taxon>
        <taxon>Labridae</taxon>
        <taxon>Xyrichtys</taxon>
    </lineage>
</organism>
<evidence type="ECO:0000313" key="5">
    <source>
        <dbReference type="EMBL" id="CAJ1077892.1"/>
    </source>
</evidence>
<evidence type="ECO:0000256" key="2">
    <source>
        <dbReference type="SAM" id="Phobius"/>
    </source>
</evidence>
<dbReference type="InterPro" id="IPR003599">
    <property type="entry name" value="Ig_sub"/>
</dbReference>
<keyword evidence="6" id="KW-1185">Reference proteome</keyword>